<dbReference type="Proteomes" id="UP001234178">
    <property type="component" value="Unassembled WGS sequence"/>
</dbReference>
<evidence type="ECO:0000313" key="2">
    <source>
        <dbReference type="Proteomes" id="UP001234178"/>
    </source>
</evidence>
<evidence type="ECO:0000313" key="1">
    <source>
        <dbReference type="EMBL" id="KAK4016877.1"/>
    </source>
</evidence>
<keyword evidence="2" id="KW-1185">Reference proteome</keyword>
<organism evidence="1 2">
    <name type="scientific">Daphnia magna</name>
    <dbReference type="NCBI Taxonomy" id="35525"/>
    <lineage>
        <taxon>Eukaryota</taxon>
        <taxon>Metazoa</taxon>
        <taxon>Ecdysozoa</taxon>
        <taxon>Arthropoda</taxon>
        <taxon>Crustacea</taxon>
        <taxon>Branchiopoda</taxon>
        <taxon>Diplostraca</taxon>
        <taxon>Cladocera</taxon>
        <taxon>Anomopoda</taxon>
        <taxon>Daphniidae</taxon>
        <taxon>Daphnia</taxon>
    </lineage>
</organism>
<reference evidence="1 2" key="1">
    <citation type="journal article" date="2023" name="Nucleic Acids Res.">
        <title>The hologenome of Daphnia magna reveals possible DNA methylation and microbiome-mediated evolution of the host genome.</title>
        <authorList>
            <person name="Chaturvedi A."/>
            <person name="Li X."/>
            <person name="Dhandapani V."/>
            <person name="Marshall H."/>
            <person name="Kissane S."/>
            <person name="Cuenca-Cambronero M."/>
            <person name="Asole G."/>
            <person name="Calvet F."/>
            <person name="Ruiz-Romero M."/>
            <person name="Marangio P."/>
            <person name="Guigo R."/>
            <person name="Rago D."/>
            <person name="Mirbahai L."/>
            <person name="Eastwood N."/>
            <person name="Colbourne J.K."/>
            <person name="Zhou J."/>
            <person name="Mallon E."/>
            <person name="Orsini L."/>
        </authorList>
    </citation>
    <scope>NUCLEOTIDE SEQUENCE [LARGE SCALE GENOMIC DNA]</scope>
    <source>
        <strain evidence="1">LRV0_1</strain>
    </source>
</reference>
<sequence>MSKAIAVIRPKTVIVIFIMKILSNGPEAPKAPQLLNGLSAATVPLFKRTLKPFFCPSLTRIAVIVAGRNRCFDILMRSSNVFVPIVYADTAGAVAA</sequence>
<accession>A0ABQ9ZVD7</accession>
<name>A0ABQ9ZVD7_9CRUS</name>
<gene>
    <name evidence="1" type="ORF">OUZ56_031842</name>
</gene>
<dbReference type="EMBL" id="JAOYFB010000005">
    <property type="protein sequence ID" value="KAK4016877.1"/>
    <property type="molecule type" value="Genomic_DNA"/>
</dbReference>
<proteinExistence type="predicted"/>
<protein>
    <submittedName>
        <fullName evidence="1">Uncharacterized protein</fullName>
    </submittedName>
</protein>
<comment type="caution">
    <text evidence="1">The sequence shown here is derived from an EMBL/GenBank/DDBJ whole genome shotgun (WGS) entry which is preliminary data.</text>
</comment>